<dbReference type="InterPro" id="IPR039672">
    <property type="entry name" value="MFS_2"/>
</dbReference>
<sequence length="326" mass="35826">MTPELTDDYHERTSLTGYRFGFAAIGTLAGAGAAWPIIGLMKDKDMGFILLGAVFGGLMMVTAFITVFTTKEPAELKPARSMGFFKTYIEVFKNGPYLLILSTYILHIIALTIVSQVAAYYFDYVLAARNVMNPKDEITKAMLILIGTALLFIPVSVLLSKKFGKKLVYGAGFVIFSAGLVALFMFGDKKPVNFTMIMMLIMGSGLGFLYVPPFTIVADAIEYGYLQTGERREGSFFGIWTWGFKLGQALAALSMGWILQLMGYVKGALPQTPSAELGIRLLLGPISAAVFILAALVLYFYPITEKRYSEIQEQIKEMETAKAKSA</sequence>
<feature type="transmembrane region" description="Helical" evidence="1">
    <location>
        <begin position="279"/>
        <end position="301"/>
    </location>
</feature>
<keyword evidence="1" id="KW-0472">Membrane</keyword>
<dbReference type="Proteomes" id="UP000809273">
    <property type="component" value="Unassembled WGS sequence"/>
</dbReference>
<dbReference type="SUPFAM" id="SSF103473">
    <property type="entry name" value="MFS general substrate transporter"/>
    <property type="match status" value="1"/>
</dbReference>
<accession>A0A9D8KHL3</accession>
<feature type="transmembrane region" description="Helical" evidence="1">
    <location>
        <begin position="141"/>
        <end position="160"/>
    </location>
</feature>
<dbReference type="GO" id="GO:0008643">
    <property type="term" value="P:carbohydrate transport"/>
    <property type="evidence" value="ECO:0007669"/>
    <property type="project" value="InterPro"/>
</dbReference>
<dbReference type="GO" id="GO:0015293">
    <property type="term" value="F:symporter activity"/>
    <property type="evidence" value="ECO:0007669"/>
    <property type="project" value="InterPro"/>
</dbReference>
<name>A0A9D8KHL3_9DELT</name>
<organism evidence="2 3">
    <name type="scientific">Candidatus Zymogenus saltonus</name>
    <dbReference type="NCBI Taxonomy" id="2844893"/>
    <lineage>
        <taxon>Bacteria</taxon>
        <taxon>Deltaproteobacteria</taxon>
        <taxon>Candidatus Zymogenia</taxon>
        <taxon>Candidatus Zymogeniales</taxon>
        <taxon>Candidatus Zymogenaceae</taxon>
        <taxon>Candidatus Zymogenus</taxon>
    </lineage>
</organism>
<dbReference type="AlphaFoldDB" id="A0A9D8KHL3"/>
<proteinExistence type="predicted"/>
<dbReference type="Pfam" id="PF13347">
    <property type="entry name" value="MFS_2"/>
    <property type="match status" value="1"/>
</dbReference>
<dbReference type="InterPro" id="IPR036259">
    <property type="entry name" value="MFS_trans_sf"/>
</dbReference>
<feature type="transmembrane region" description="Helical" evidence="1">
    <location>
        <begin position="239"/>
        <end position="259"/>
    </location>
</feature>
<dbReference type="EMBL" id="JAFGIX010000071">
    <property type="protein sequence ID" value="MBN1574273.1"/>
    <property type="molecule type" value="Genomic_DNA"/>
</dbReference>
<keyword evidence="1" id="KW-1133">Transmembrane helix</keyword>
<comment type="caution">
    <text evidence="2">The sequence shown here is derived from an EMBL/GenBank/DDBJ whole genome shotgun (WGS) entry which is preliminary data.</text>
</comment>
<feature type="transmembrane region" description="Helical" evidence="1">
    <location>
        <begin position="47"/>
        <end position="68"/>
    </location>
</feature>
<feature type="non-terminal residue" evidence="2">
    <location>
        <position position="1"/>
    </location>
</feature>
<reference evidence="2" key="2">
    <citation type="submission" date="2021-01" db="EMBL/GenBank/DDBJ databases">
        <authorList>
            <person name="Hahn C.R."/>
            <person name="Youssef N.H."/>
            <person name="Elshahed M."/>
        </authorList>
    </citation>
    <scope>NUCLEOTIDE SEQUENCE</scope>
    <source>
        <strain evidence="2">Zod_Metabat.24</strain>
    </source>
</reference>
<protein>
    <submittedName>
        <fullName evidence="2">MFS transporter</fullName>
    </submittedName>
</protein>
<feature type="transmembrane region" description="Helical" evidence="1">
    <location>
        <begin position="20"/>
        <end position="41"/>
    </location>
</feature>
<dbReference type="PANTHER" id="PTHR11328">
    <property type="entry name" value="MAJOR FACILITATOR SUPERFAMILY DOMAIN-CONTAINING PROTEIN"/>
    <property type="match status" value="1"/>
</dbReference>
<dbReference type="GO" id="GO:0005886">
    <property type="term" value="C:plasma membrane"/>
    <property type="evidence" value="ECO:0007669"/>
    <property type="project" value="TreeGrafter"/>
</dbReference>
<evidence type="ECO:0000313" key="2">
    <source>
        <dbReference type="EMBL" id="MBN1574273.1"/>
    </source>
</evidence>
<feature type="transmembrane region" description="Helical" evidence="1">
    <location>
        <begin position="167"/>
        <end position="186"/>
    </location>
</feature>
<dbReference type="Gene3D" id="1.20.1250.20">
    <property type="entry name" value="MFS general substrate transporter like domains"/>
    <property type="match status" value="1"/>
</dbReference>
<gene>
    <name evidence="2" type="ORF">JW984_13830</name>
</gene>
<reference evidence="2" key="1">
    <citation type="journal article" date="2021" name="Environ. Microbiol.">
        <title>Genomic characterization of three novel Desulfobacterota classes expand the metabolic and phylogenetic diversity of the phylum.</title>
        <authorList>
            <person name="Murphy C.L."/>
            <person name="Biggerstaff J."/>
            <person name="Eichhorn A."/>
            <person name="Ewing E."/>
            <person name="Shahan R."/>
            <person name="Soriano D."/>
            <person name="Stewart S."/>
            <person name="VanMol K."/>
            <person name="Walker R."/>
            <person name="Walters P."/>
            <person name="Elshahed M.S."/>
            <person name="Youssef N.H."/>
        </authorList>
    </citation>
    <scope>NUCLEOTIDE SEQUENCE</scope>
    <source>
        <strain evidence="2">Zod_Metabat.24</strain>
    </source>
</reference>
<feature type="transmembrane region" description="Helical" evidence="1">
    <location>
        <begin position="192"/>
        <end position="218"/>
    </location>
</feature>
<dbReference type="PANTHER" id="PTHR11328:SF24">
    <property type="entry name" value="MAJOR FACILITATOR SUPERFAMILY (MFS) PROFILE DOMAIN-CONTAINING PROTEIN"/>
    <property type="match status" value="1"/>
</dbReference>
<evidence type="ECO:0000313" key="3">
    <source>
        <dbReference type="Proteomes" id="UP000809273"/>
    </source>
</evidence>
<evidence type="ECO:0000256" key="1">
    <source>
        <dbReference type="SAM" id="Phobius"/>
    </source>
</evidence>
<keyword evidence="1" id="KW-0812">Transmembrane</keyword>
<feature type="transmembrane region" description="Helical" evidence="1">
    <location>
        <begin position="97"/>
        <end position="121"/>
    </location>
</feature>